<accession>A0A139AIC6</accession>
<name>A0A139AIC6_GONPJ</name>
<evidence type="ECO:0000259" key="1">
    <source>
        <dbReference type="PROSITE" id="PS51159"/>
    </source>
</evidence>
<dbReference type="OrthoDB" id="1881at2759"/>
<feature type="domain" description="CBM21" evidence="1">
    <location>
        <begin position="1"/>
        <end position="138"/>
    </location>
</feature>
<dbReference type="EMBL" id="KQ965751">
    <property type="protein sequence ID" value="KXS16566.1"/>
    <property type="molecule type" value="Genomic_DNA"/>
</dbReference>
<dbReference type="PROSITE" id="PS51159">
    <property type="entry name" value="CBM21"/>
    <property type="match status" value="1"/>
</dbReference>
<dbReference type="Proteomes" id="UP000070544">
    <property type="component" value="Unassembled WGS sequence"/>
</dbReference>
<reference evidence="2 3" key="1">
    <citation type="journal article" date="2015" name="Genome Biol. Evol.">
        <title>Phylogenomic analyses indicate that early fungi evolved digesting cell walls of algal ancestors of land plants.</title>
        <authorList>
            <person name="Chang Y."/>
            <person name="Wang S."/>
            <person name="Sekimoto S."/>
            <person name="Aerts A.L."/>
            <person name="Choi C."/>
            <person name="Clum A."/>
            <person name="LaButti K.M."/>
            <person name="Lindquist E.A."/>
            <person name="Yee Ngan C."/>
            <person name="Ohm R.A."/>
            <person name="Salamov A.A."/>
            <person name="Grigoriev I.V."/>
            <person name="Spatafora J.W."/>
            <person name="Berbee M.L."/>
        </authorList>
    </citation>
    <scope>NUCLEOTIDE SEQUENCE [LARGE SCALE GENOMIC DNA]</scope>
    <source>
        <strain evidence="2 3">JEL478</strain>
    </source>
</reference>
<sequence>MLPWGFEEVIRVEDIRLKARTTVGVTVVVRNVAFSKRVVVRYSFDGWRTWTECEAGFFGKVCPTDDTWDRFVAEIDVDPELFRRNPHATNQDSATSTNALEDPLRGTAGGRMFFAVRYESPGAGEWWDNNRGRNFEVVLRRRARQNVVAASVSGAGEDVVGRKRKEARKTDRVRRKELEWEKCYGPVLQGERADGTLPGGEGA</sequence>
<gene>
    <name evidence="2" type="ORF">M427DRAFT_55225</name>
</gene>
<dbReference type="PANTHER" id="PTHR12307:SF36">
    <property type="entry name" value="GLYCOGEN-BINDING SUBUNIT 76A"/>
    <property type="match status" value="1"/>
</dbReference>
<evidence type="ECO:0000313" key="3">
    <source>
        <dbReference type="Proteomes" id="UP000070544"/>
    </source>
</evidence>
<dbReference type="Pfam" id="PF03370">
    <property type="entry name" value="CBM_21"/>
    <property type="match status" value="1"/>
</dbReference>
<evidence type="ECO:0000313" key="2">
    <source>
        <dbReference type="EMBL" id="KXS16566.1"/>
    </source>
</evidence>
<dbReference type="InterPro" id="IPR038175">
    <property type="entry name" value="CBM21_dom_sf"/>
</dbReference>
<dbReference type="InterPro" id="IPR005036">
    <property type="entry name" value="CBM21_dom"/>
</dbReference>
<dbReference type="STRING" id="1344416.A0A139AIC6"/>
<dbReference type="AlphaFoldDB" id="A0A139AIC6"/>
<keyword evidence="3" id="KW-1185">Reference proteome</keyword>
<proteinExistence type="predicted"/>
<dbReference type="InterPro" id="IPR050782">
    <property type="entry name" value="PP1_regulatory_subunit_3"/>
</dbReference>
<dbReference type="GO" id="GO:0008157">
    <property type="term" value="F:protein phosphatase 1 binding"/>
    <property type="evidence" value="ECO:0007669"/>
    <property type="project" value="TreeGrafter"/>
</dbReference>
<dbReference type="GO" id="GO:0000164">
    <property type="term" value="C:protein phosphatase type 1 complex"/>
    <property type="evidence" value="ECO:0007669"/>
    <property type="project" value="TreeGrafter"/>
</dbReference>
<dbReference type="PANTHER" id="PTHR12307">
    <property type="entry name" value="PROTEIN PHOSPHATASE 1 REGULATORY SUBUNIT"/>
    <property type="match status" value="1"/>
</dbReference>
<dbReference type="Gene3D" id="2.60.40.2440">
    <property type="entry name" value="Carbohydrate binding type-21 domain"/>
    <property type="match status" value="1"/>
</dbReference>
<organism evidence="2 3">
    <name type="scientific">Gonapodya prolifera (strain JEL478)</name>
    <name type="common">Monoblepharis prolifera</name>
    <dbReference type="NCBI Taxonomy" id="1344416"/>
    <lineage>
        <taxon>Eukaryota</taxon>
        <taxon>Fungi</taxon>
        <taxon>Fungi incertae sedis</taxon>
        <taxon>Chytridiomycota</taxon>
        <taxon>Chytridiomycota incertae sedis</taxon>
        <taxon>Monoblepharidomycetes</taxon>
        <taxon>Monoblepharidales</taxon>
        <taxon>Gonapodyaceae</taxon>
        <taxon>Gonapodya</taxon>
    </lineage>
</organism>
<protein>
    <submittedName>
        <fullName evidence="2">Carbohydrate-binding module family 21 protein</fullName>
    </submittedName>
</protein>